<name>A0ABS4KPK1_9CLOT</name>
<sequence>MKFEEKTVDKKLLYKGKIIELNLHRVKLPNGKESSREIVNHPGGVAILTYKNDDTLIMVEQFRKPLEKTILEIPAGKMEKGEKPEVCGRRELEEETGYKAKTFKYLGKIVTSPGFCDEVIYIYEARDLYKGRNDIADEDEFINLKEIKTDKIKDMIKSGEIIDAKTVSSFMFI</sequence>
<dbReference type="CDD" id="cd03424">
    <property type="entry name" value="NUDIX_ADPRase_Nudt5_UGPPase_Nudt14"/>
    <property type="match status" value="1"/>
</dbReference>
<feature type="domain" description="Nudix hydrolase" evidence="3">
    <location>
        <begin position="39"/>
        <end position="169"/>
    </location>
</feature>
<dbReference type="Gene3D" id="3.90.79.10">
    <property type="entry name" value="Nucleoside Triphosphate Pyrophosphohydrolase"/>
    <property type="match status" value="1"/>
</dbReference>
<dbReference type="EC" id="3.6.1.13" evidence="4"/>
<dbReference type="EMBL" id="JAGGLM010000001">
    <property type="protein sequence ID" value="MBP2031490.1"/>
    <property type="molecule type" value="Genomic_DNA"/>
</dbReference>
<protein>
    <submittedName>
        <fullName evidence="4">ADP-ribose pyrophosphatase</fullName>
        <ecNumber evidence="4">3.6.1.13</ecNumber>
    </submittedName>
</protein>
<proteinExistence type="predicted"/>
<dbReference type="GO" id="GO:0047631">
    <property type="term" value="F:ADP-ribose diphosphatase activity"/>
    <property type="evidence" value="ECO:0007669"/>
    <property type="project" value="UniProtKB-EC"/>
</dbReference>
<reference evidence="4 5" key="1">
    <citation type="submission" date="2021-03" db="EMBL/GenBank/DDBJ databases">
        <title>Genomic Encyclopedia of Type Strains, Phase IV (KMG-IV): sequencing the most valuable type-strain genomes for metagenomic binning, comparative biology and taxonomic classification.</title>
        <authorList>
            <person name="Goeker M."/>
        </authorList>
    </citation>
    <scope>NUCLEOTIDE SEQUENCE [LARGE SCALE GENOMIC DNA]</scope>
    <source>
        <strain evidence="4 5">DSM 28783</strain>
    </source>
</reference>
<dbReference type="SUPFAM" id="SSF55811">
    <property type="entry name" value="Nudix"/>
    <property type="match status" value="1"/>
</dbReference>
<accession>A0ABS4KPK1</accession>
<evidence type="ECO:0000313" key="4">
    <source>
        <dbReference type="EMBL" id="MBP2031490.1"/>
    </source>
</evidence>
<organism evidence="4 5">
    <name type="scientific">Clostridium algifaecis</name>
    <dbReference type="NCBI Taxonomy" id="1472040"/>
    <lineage>
        <taxon>Bacteria</taxon>
        <taxon>Bacillati</taxon>
        <taxon>Bacillota</taxon>
        <taxon>Clostridia</taxon>
        <taxon>Eubacteriales</taxon>
        <taxon>Clostridiaceae</taxon>
        <taxon>Clostridium</taxon>
    </lineage>
</organism>
<evidence type="ECO:0000256" key="2">
    <source>
        <dbReference type="ARBA" id="ARBA00022801"/>
    </source>
</evidence>
<comment type="cofactor">
    <cofactor evidence="1">
        <name>Mg(2+)</name>
        <dbReference type="ChEBI" id="CHEBI:18420"/>
    </cofactor>
</comment>
<comment type="caution">
    <text evidence="4">The sequence shown here is derived from an EMBL/GenBank/DDBJ whole genome shotgun (WGS) entry which is preliminary data.</text>
</comment>
<dbReference type="PANTHER" id="PTHR11839:SF18">
    <property type="entry name" value="NUDIX HYDROLASE DOMAIN-CONTAINING PROTEIN"/>
    <property type="match status" value="1"/>
</dbReference>
<dbReference type="PANTHER" id="PTHR11839">
    <property type="entry name" value="UDP/ADP-SUGAR PYROPHOSPHATASE"/>
    <property type="match status" value="1"/>
</dbReference>
<dbReference type="Pfam" id="PF00293">
    <property type="entry name" value="NUDIX"/>
    <property type="match status" value="1"/>
</dbReference>
<dbReference type="InterPro" id="IPR015797">
    <property type="entry name" value="NUDIX_hydrolase-like_dom_sf"/>
</dbReference>
<dbReference type="Proteomes" id="UP001519307">
    <property type="component" value="Unassembled WGS sequence"/>
</dbReference>
<keyword evidence="2 4" id="KW-0378">Hydrolase</keyword>
<evidence type="ECO:0000259" key="3">
    <source>
        <dbReference type="PROSITE" id="PS51462"/>
    </source>
</evidence>
<keyword evidence="5" id="KW-1185">Reference proteome</keyword>
<evidence type="ECO:0000313" key="5">
    <source>
        <dbReference type="Proteomes" id="UP001519307"/>
    </source>
</evidence>
<dbReference type="InterPro" id="IPR000086">
    <property type="entry name" value="NUDIX_hydrolase_dom"/>
</dbReference>
<evidence type="ECO:0000256" key="1">
    <source>
        <dbReference type="ARBA" id="ARBA00001946"/>
    </source>
</evidence>
<dbReference type="RefSeq" id="WP_209700453.1">
    <property type="nucleotide sequence ID" value="NZ_JAGGLM010000001.1"/>
</dbReference>
<gene>
    <name evidence="4" type="ORF">J2Z42_000155</name>
</gene>
<dbReference type="PROSITE" id="PS51462">
    <property type="entry name" value="NUDIX"/>
    <property type="match status" value="1"/>
</dbReference>